<evidence type="ECO:0000313" key="14">
    <source>
        <dbReference type="Proteomes" id="UP000034034"/>
    </source>
</evidence>
<evidence type="ECO:0000256" key="4">
    <source>
        <dbReference type="ARBA" id="ARBA00013346"/>
    </source>
</evidence>
<name>A0A0F7FS26_9ACTN</name>
<dbReference type="InterPro" id="IPR029063">
    <property type="entry name" value="SAM-dependent_MTases_sf"/>
</dbReference>
<comment type="similarity">
    <text evidence="2">Belongs to the methyltransferase superfamily. L-isoaspartyl/D-aspartyl protein methyltransferase family.</text>
</comment>
<sequence>MTYTEDAEYQRLVHRMGESGDLAAGWRGAFLRTPRGSFVPDTIWAEDGPSGYRAVRQHEQPREWWARVNSDAVVVTQLDDGNPGGPGVATSSVSMPSLVARMLGHLDARAGHRVLEVGTGSGWSTALLCARVGDGRVTSVEIDGAVAHRAALALDRVGLRPRLLVGDGELGSAEHAPYDRIASTAAVARVPYAWVAQCRPGALIVTPWGTPLCNAGLLRLRVADDGTAEGRFVDSVHFMWVRGQRPPPASTSTGTGTSGEERGSVTTVRPQHVLDSVHAAFAVGLRVPGVRYREEWNSSDPQGTWRLVLWDEGGSRALVSVDGAVRQRGARDLWDEVAAARQWWDGAGRPPLTAFRVRVGPEGQQVLLGPASP</sequence>
<proteinExistence type="inferred from homology"/>
<evidence type="ECO:0000256" key="8">
    <source>
        <dbReference type="ARBA" id="ARBA00022691"/>
    </source>
</evidence>
<protein>
    <recommendedName>
        <fullName evidence="4">Protein-L-isoaspartate O-methyltransferase</fullName>
        <ecNumber evidence="3">2.1.1.77</ecNumber>
    </recommendedName>
    <alternativeName>
        <fullName evidence="11">L-isoaspartyl protein carboxyl methyltransferase</fullName>
    </alternativeName>
    <alternativeName>
        <fullName evidence="9">Protein L-isoaspartyl methyltransferase</fullName>
    </alternativeName>
    <alternativeName>
        <fullName evidence="10">Protein-beta-aspartate methyltransferase</fullName>
    </alternativeName>
</protein>
<dbReference type="RefSeq" id="WP_053116138.1">
    <property type="nucleotide sequence ID" value="NZ_CP009922.3"/>
</dbReference>
<evidence type="ECO:0000256" key="9">
    <source>
        <dbReference type="ARBA" id="ARBA00030757"/>
    </source>
</evidence>
<evidence type="ECO:0000256" key="3">
    <source>
        <dbReference type="ARBA" id="ARBA00011890"/>
    </source>
</evidence>
<dbReference type="STRING" id="408015.SXIM_17240"/>
<dbReference type="Gene3D" id="3.40.50.150">
    <property type="entry name" value="Vaccinia Virus protein VP39"/>
    <property type="match status" value="1"/>
</dbReference>
<evidence type="ECO:0000256" key="7">
    <source>
        <dbReference type="ARBA" id="ARBA00022679"/>
    </source>
</evidence>
<reference evidence="13" key="1">
    <citation type="submission" date="2019-08" db="EMBL/GenBank/DDBJ databases">
        <title>Complete genome sequence of a mangrove-derived Streptomyces xiamenensis.</title>
        <authorList>
            <person name="Xu J."/>
        </authorList>
    </citation>
    <scope>NUCLEOTIDE SEQUENCE</scope>
    <source>
        <strain evidence="13">318</strain>
    </source>
</reference>
<dbReference type="PATRIC" id="fig|408015.6.peg.1760"/>
<feature type="region of interest" description="Disordered" evidence="12">
    <location>
        <begin position="244"/>
        <end position="263"/>
    </location>
</feature>
<dbReference type="AlphaFoldDB" id="A0A0F7FS26"/>
<dbReference type="InterPro" id="IPR000682">
    <property type="entry name" value="PCMT"/>
</dbReference>
<dbReference type="EMBL" id="CP009922">
    <property type="protein sequence ID" value="AKG43108.1"/>
    <property type="molecule type" value="Genomic_DNA"/>
</dbReference>
<keyword evidence="8" id="KW-0949">S-adenosyl-L-methionine</keyword>
<dbReference type="Proteomes" id="UP000034034">
    <property type="component" value="Chromosome"/>
</dbReference>
<dbReference type="PANTHER" id="PTHR11579:SF0">
    <property type="entry name" value="PROTEIN-L-ISOASPARTATE(D-ASPARTATE) O-METHYLTRANSFERASE"/>
    <property type="match status" value="1"/>
</dbReference>
<evidence type="ECO:0000256" key="1">
    <source>
        <dbReference type="ARBA" id="ARBA00004496"/>
    </source>
</evidence>
<organism evidence="13 14">
    <name type="scientific">Streptomyces xiamenensis</name>
    <dbReference type="NCBI Taxonomy" id="408015"/>
    <lineage>
        <taxon>Bacteria</taxon>
        <taxon>Bacillati</taxon>
        <taxon>Actinomycetota</taxon>
        <taxon>Actinomycetes</taxon>
        <taxon>Kitasatosporales</taxon>
        <taxon>Streptomycetaceae</taxon>
        <taxon>Streptomyces</taxon>
    </lineage>
</organism>
<dbReference type="PANTHER" id="PTHR11579">
    <property type="entry name" value="PROTEIN-L-ISOASPARTATE O-METHYLTRANSFERASE"/>
    <property type="match status" value="1"/>
</dbReference>
<dbReference type="Pfam" id="PF01135">
    <property type="entry name" value="PCMT"/>
    <property type="match status" value="1"/>
</dbReference>
<accession>A0A0F7FS26</accession>
<keyword evidence="5" id="KW-0963">Cytoplasm</keyword>
<dbReference type="KEGG" id="sxi:SXIM_17240"/>
<evidence type="ECO:0000313" key="13">
    <source>
        <dbReference type="EMBL" id="AKG43108.1"/>
    </source>
</evidence>
<dbReference type="EC" id="2.1.1.77" evidence="3"/>
<comment type="subcellular location">
    <subcellularLocation>
        <location evidence="1">Cytoplasm</location>
    </subcellularLocation>
</comment>
<keyword evidence="6" id="KW-0489">Methyltransferase</keyword>
<dbReference type="SUPFAM" id="SSF53335">
    <property type="entry name" value="S-adenosyl-L-methionine-dependent methyltransferases"/>
    <property type="match status" value="1"/>
</dbReference>
<dbReference type="CDD" id="cd02440">
    <property type="entry name" value="AdoMet_MTases"/>
    <property type="match status" value="1"/>
</dbReference>
<evidence type="ECO:0000256" key="10">
    <source>
        <dbReference type="ARBA" id="ARBA00031323"/>
    </source>
</evidence>
<evidence type="ECO:0000256" key="11">
    <source>
        <dbReference type="ARBA" id="ARBA00031350"/>
    </source>
</evidence>
<evidence type="ECO:0000256" key="6">
    <source>
        <dbReference type="ARBA" id="ARBA00022603"/>
    </source>
</evidence>
<dbReference type="GO" id="GO:0004719">
    <property type="term" value="F:protein-L-isoaspartate (D-aspartate) O-methyltransferase activity"/>
    <property type="evidence" value="ECO:0007669"/>
    <property type="project" value="UniProtKB-EC"/>
</dbReference>
<dbReference type="GO" id="GO:0032259">
    <property type="term" value="P:methylation"/>
    <property type="evidence" value="ECO:0007669"/>
    <property type="project" value="UniProtKB-KW"/>
</dbReference>
<evidence type="ECO:0000256" key="12">
    <source>
        <dbReference type="SAM" id="MobiDB-lite"/>
    </source>
</evidence>
<keyword evidence="14" id="KW-1185">Reference proteome</keyword>
<dbReference type="GO" id="GO:0005737">
    <property type="term" value="C:cytoplasm"/>
    <property type="evidence" value="ECO:0007669"/>
    <property type="project" value="UniProtKB-SubCell"/>
</dbReference>
<evidence type="ECO:0000256" key="5">
    <source>
        <dbReference type="ARBA" id="ARBA00022490"/>
    </source>
</evidence>
<keyword evidence="7" id="KW-0808">Transferase</keyword>
<evidence type="ECO:0000256" key="2">
    <source>
        <dbReference type="ARBA" id="ARBA00005369"/>
    </source>
</evidence>
<dbReference type="HOGENOM" id="CLU_037629_0_1_11"/>
<gene>
    <name evidence="13" type="ORF">SXIM_17240</name>
</gene>